<evidence type="ECO:0000259" key="5">
    <source>
        <dbReference type="Pfam" id="PF11794"/>
    </source>
</evidence>
<keyword evidence="1" id="KW-0285">Flavoprotein</keyword>
<comment type="caution">
    <text evidence="6">The sequence shown here is derived from an EMBL/GenBank/DDBJ whole genome shotgun (WGS) entry which is preliminary data.</text>
</comment>
<gene>
    <name evidence="6" type="ORF">ACFYXQ_43190</name>
</gene>
<evidence type="ECO:0000256" key="2">
    <source>
        <dbReference type="ARBA" id="ARBA00022827"/>
    </source>
</evidence>
<keyword evidence="3" id="KW-0560">Oxidoreductase</keyword>
<keyword evidence="2" id="KW-0274">FAD</keyword>
<dbReference type="InterPro" id="IPR009100">
    <property type="entry name" value="AcylCoA_DH/oxidase_NM_dom_sf"/>
</dbReference>
<dbReference type="Pfam" id="PF03241">
    <property type="entry name" value="HpaB"/>
    <property type="match status" value="1"/>
</dbReference>
<dbReference type="RefSeq" id="WP_063713196.1">
    <property type="nucleotide sequence ID" value="NZ_JBIAQY010000028.1"/>
</dbReference>
<evidence type="ECO:0000313" key="7">
    <source>
        <dbReference type="Proteomes" id="UP001601992"/>
    </source>
</evidence>
<dbReference type="SUPFAM" id="SSF56645">
    <property type="entry name" value="Acyl-CoA dehydrogenase NM domain-like"/>
    <property type="match status" value="1"/>
</dbReference>
<evidence type="ECO:0000256" key="1">
    <source>
        <dbReference type="ARBA" id="ARBA00022630"/>
    </source>
</evidence>
<dbReference type="Pfam" id="PF11794">
    <property type="entry name" value="HpaB_N"/>
    <property type="match status" value="1"/>
</dbReference>
<sequence>MGVRTAEQYRKGLIDDRTIVYRGRRVIDVEQEPDIRSATDRCALCFSIAADRPALAIRDGYSAFYHLPRSREDLIARSELLQEISRRGAGAIVLKEVGSDALFALLRTCEGEGLDRIRAFYQRCLDDDLALAVAQTDVKGNRSLTPSQQADPDLYLRIVASDADSITVRGAKAQTTYSPNADEIVVLPTRAMGRDDADYAVSFAIPPATPGLTLYVSPYSAGQRNEFEFPLSSRHRMLESLTVFDDVRIPRERVFMERQWEMAGPLTLAFVDFHRHTAINYKLPFLDLMLGAANLVADANGISHAGHVRDKLARMVAWTETVRGLAELSNIRALPDDRGVWRPDPLVVNLAKYTFAHGYPEAAATLVDLAGGLLVTGPGAEDWADPSIRPVLEKYYAGAVPGERRLRIANLVADLTVRDYGGYQTSLNSHAEGSLEAEKMQMIRSFDPGSAMRYAEELAGLVAVDRTVADGVGHGRSGEEDWPSVDRLGCLPLDWSEDR</sequence>
<dbReference type="EMBL" id="JBIAQY010000028">
    <property type="protein sequence ID" value="MFF3574576.1"/>
    <property type="molecule type" value="Genomic_DNA"/>
</dbReference>
<keyword evidence="7" id="KW-1185">Reference proteome</keyword>
<dbReference type="Gene3D" id="2.40.110.10">
    <property type="entry name" value="Butyryl-CoA Dehydrogenase, subunit A, domain 2"/>
    <property type="match status" value="1"/>
</dbReference>
<evidence type="ECO:0000313" key="6">
    <source>
        <dbReference type="EMBL" id="MFF3574576.1"/>
    </source>
</evidence>
<reference evidence="6 7" key="1">
    <citation type="submission" date="2024-10" db="EMBL/GenBank/DDBJ databases">
        <title>The Natural Products Discovery Center: Release of the First 8490 Sequenced Strains for Exploring Actinobacteria Biosynthetic Diversity.</title>
        <authorList>
            <person name="Kalkreuter E."/>
            <person name="Kautsar S.A."/>
            <person name="Yang D."/>
            <person name="Bader C.D."/>
            <person name="Teijaro C.N."/>
            <person name="Fluegel L."/>
            <person name="Davis C.M."/>
            <person name="Simpson J.R."/>
            <person name="Lauterbach L."/>
            <person name="Steele A.D."/>
            <person name="Gui C."/>
            <person name="Meng S."/>
            <person name="Li G."/>
            <person name="Viehrig K."/>
            <person name="Ye F."/>
            <person name="Su P."/>
            <person name="Kiefer A.F."/>
            <person name="Nichols A."/>
            <person name="Cepeda A.J."/>
            <person name="Yan W."/>
            <person name="Fan B."/>
            <person name="Jiang Y."/>
            <person name="Adhikari A."/>
            <person name="Zheng C.-J."/>
            <person name="Schuster L."/>
            <person name="Cowan T.M."/>
            <person name="Smanski M.J."/>
            <person name="Chevrette M.G."/>
            <person name="De Carvalho L.P.S."/>
            <person name="Shen B."/>
        </authorList>
    </citation>
    <scope>NUCLEOTIDE SEQUENCE [LARGE SCALE GENOMIC DNA]</scope>
    <source>
        <strain evidence="6 7">NPDC002593</strain>
    </source>
</reference>
<feature type="domain" description="HpaB/PvcC/4-BUDH N-terminal" evidence="5">
    <location>
        <begin position="5"/>
        <end position="256"/>
    </location>
</feature>
<protein>
    <submittedName>
        <fullName evidence="6">4-hydroxyphenylacetate 3-hydroxylase N-terminal domain-containing protein</fullName>
    </submittedName>
</protein>
<dbReference type="SUPFAM" id="SSF47203">
    <property type="entry name" value="Acyl-CoA dehydrogenase C-terminal domain-like"/>
    <property type="match status" value="1"/>
</dbReference>
<dbReference type="InterPro" id="IPR024719">
    <property type="entry name" value="HpaB/PvcC/4-BUDH_C"/>
</dbReference>
<dbReference type="PANTHER" id="PTHR36117">
    <property type="entry name" value="4-HYDROXYPHENYLACETATE 3-MONOOXYGENASE-RELATED"/>
    <property type="match status" value="1"/>
</dbReference>
<organism evidence="6 7">
    <name type="scientific">Nocardia jiangxiensis</name>
    <dbReference type="NCBI Taxonomy" id="282685"/>
    <lineage>
        <taxon>Bacteria</taxon>
        <taxon>Bacillati</taxon>
        <taxon>Actinomycetota</taxon>
        <taxon>Actinomycetes</taxon>
        <taxon>Mycobacteriales</taxon>
        <taxon>Nocardiaceae</taxon>
        <taxon>Nocardia</taxon>
    </lineage>
</organism>
<dbReference type="Proteomes" id="UP001601992">
    <property type="component" value="Unassembled WGS sequence"/>
</dbReference>
<feature type="domain" description="HpaB/PvcC/4-BUDH C-terminal" evidence="4">
    <location>
        <begin position="270"/>
        <end position="460"/>
    </location>
</feature>
<accession>A0ABW6SE21</accession>
<dbReference type="InterPro" id="IPR004925">
    <property type="entry name" value="HpaB/PvcC/4-BUDH"/>
</dbReference>
<dbReference type="Gene3D" id="1.10.3140.10">
    <property type="entry name" value="4-hydroxybutyryl-coa dehydratase, domain 1"/>
    <property type="match status" value="1"/>
</dbReference>
<dbReference type="Gene3D" id="1.20.140.10">
    <property type="entry name" value="Butyryl-CoA Dehydrogenase, subunit A, domain 3"/>
    <property type="match status" value="1"/>
</dbReference>
<dbReference type="InterPro" id="IPR024674">
    <property type="entry name" value="HpaB/PvcC/4-BUDH_N"/>
</dbReference>
<dbReference type="InterPro" id="IPR046373">
    <property type="entry name" value="Acyl-CoA_Oxase/DH_mid-dom_sf"/>
</dbReference>
<dbReference type="PANTHER" id="PTHR36117:SF3">
    <property type="entry name" value="4-HYDROXYPHENYLACETATE 3-MONOOXYGENASE-RELATED"/>
    <property type="match status" value="1"/>
</dbReference>
<dbReference type="InterPro" id="IPR036250">
    <property type="entry name" value="AcylCo_DH-like_C"/>
</dbReference>
<dbReference type="PIRSF" id="PIRSF000331">
    <property type="entry name" value="HpaA_HpaB"/>
    <property type="match status" value="1"/>
</dbReference>
<name>A0ABW6SE21_9NOCA</name>
<evidence type="ECO:0000259" key="4">
    <source>
        <dbReference type="Pfam" id="PF03241"/>
    </source>
</evidence>
<evidence type="ECO:0000256" key="3">
    <source>
        <dbReference type="ARBA" id="ARBA00023002"/>
    </source>
</evidence>
<proteinExistence type="predicted"/>